<comment type="caution">
    <text evidence="1">The sequence shown here is derived from an EMBL/GenBank/DDBJ whole genome shotgun (WGS) entry which is preliminary data.</text>
</comment>
<evidence type="ECO:0000313" key="1">
    <source>
        <dbReference type="EMBL" id="KAG5763055.1"/>
    </source>
</evidence>
<name>A0A9P7HNV6_9HYPO</name>
<dbReference type="Proteomes" id="UP000750502">
    <property type="component" value="Unassembled WGS sequence"/>
</dbReference>
<reference evidence="1" key="2">
    <citation type="submission" date="2020-10" db="EMBL/GenBank/DDBJ databases">
        <authorList>
            <person name="Peck L.D."/>
            <person name="Nowell R.W."/>
            <person name="Flood J."/>
            <person name="Ryan M.J."/>
            <person name="Barraclough T.G."/>
        </authorList>
    </citation>
    <scope>NUCLEOTIDE SEQUENCE</scope>
    <source>
        <strain evidence="1">IMI 127659i</strain>
    </source>
</reference>
<sequence>MPYHSQPPARSASRAQLYIVVSRFSSFEDLGLPPDNFFFDTRNLWSIVTQGPYDWRMFTNPEDADDTLECNPKWVYDVLKKLVTGGIVNREKADDILSELETASKEIELH</sequence>
<organism evidence="1 2">
    <name type="scientific">Fusarium xylarioides</name>
    <dbReference type="NCBI Taxonomy" id="221167"/>
    <lineage>
        <taxon>Eukaryota</taxon>
        <taxon>Fungi</taxon>
        <taxon>Dikarya</taxon>
        <taxon>Ascomycota</taxon>
        <taxon>Pezizomycotina</taxon>
        <taxon>Sordariomycetes</taxon>
        <taxon>Hypocreomycetidae</taxon>
        <taxon>Hypocreales</taxon>
        <taxon>Nectriaceae</taxon>
        <taxon>Fusarium</taxon>
        <taxon>Fusarium fujikuroi species complex</taxon>
    </lineage>
</organism>
<keyword evidence="2" id="KW-1185">Reference proteome</keyword>
<reference evidence="1" key="1">
    <citation type="journal article" date="2020" name="bioRxiv">
        <title>Historical genomics reveals the evolutionary mechanisms behind multiple outbreaks of the host-specific coffee wilt pathogen Fusarium xylarioides.</title>
        <authorList>
            <person name="Peck D."/>
            <person name="Nowell R.W."/>
            <person name="Flood J."/>
            <person name="Ryan M.J."/>
            <person name="Barraclough T.G."/>
        </authorList>
    </citation>
    <scope>NUCLEOTIDE SEQUENCE</scope>
    <source>
        <strain evidence="1">IMI 127659i</strain>
    </source>
</reference>
<dbReference type="OrthoDB" id="5104274at2759"/>
<dbReference type="AlphaFoldDB" id="A0A9P7HNV6"/>
<accession>A0A9P7HNV6</accession>
<gene>
    <name evidence="1" type="ORF">H9Q72_008848</name>
</gene>
<proteinExistence type="predicted"/>
<evidence type="ECO:0000313" key="2">
    <source>
        <dbReference type="Proteomes" id="UP000750502"/>
    </source>
</evidence>
<dbReference type="EMBL" id="JADFTT010000332">
    <property type="protein sequence ID" value="KAG5763055.1"/>
    <property type="molecule type" value="Genomic_DNA"/>
</dbReference>
<protein>
    <submittedName>
        <fullName evidence="1">Uncharacterized protein</fullName>
    </submittedName>
</protein>